<keyword evidence="1" id="KW-0472">Membrane</keyword>
<protein>
    <submittedName>
        <fullName evidence="2">Uncharacterized protein</fullName>
    </submittedName>
</protein>
<dbReference type="EMBL" id="LN890280">
    <property type="protein sequence ID" value="CUR52816.1"/>
    <property type="molecule type" value="Genomic_DNA"/>
</dbReference>
<accession>A0A128A631</accession>
<proteinExistence type="predicted"/>
<evidence type="ECO:0000256" key="1">
    <source>
        <dbReference type="SAM" id="Phobius"/>
    </source>
</evidence>
<gene>
    <name evidence="2" type="ORF">NDEV_2054</name>
</gene>
<dbReference type="Proteomes" id="UP000196239">
    <property type="component" value="Chromosome 1"/>
</dbReference>
<feature type="transmembrane region" description="Helical" evidence="1">
    <location>
        <begin position="111"/>
        <end position="129"/>
    </location>
</feature>
<keyword evidence="3" id="KW-1185">Reference proteome</keyword>
<organism evidence="2 3">
    <name type="scientific">Nitrosotalea devaniterrae</name>
    <dbReference type="NCBI Taxonomy" id="1078905"/>
    <lineage>
        <taxon>Archaea</taxon>
        <taxon>Nitrososphaerota</taxon>
        <taxon>Nitrososphaeria</taxon>
        <taxon>Nitrosotaleales</taxon>
        <taxon>Nitrosotaleaceae</taxon>
        <taxon>Nitrosotalea</taxon>
    </lineage>
</organism>
<sequence length="132" mass="14686">MSYPESCDYFRKKCSEWSLTHPHYDMRKYVNHQGKTGLVAEFRNDPLFSRIVCPFLKQYAQGQEKDMTSSIIKEATSLLEGDFFTAEIDIIVIAVLEACGYEGTAMKLAKGLLTAIIIAGAIAVVASALKKK</sequence>
<keyword evidence="1" id="KW-0812">Transmembrane</keyword>
<evidence type="ECO:0000313" key="2">
    <source>
        <dbReference type="EMBL" id="CUR52816.1"/>
    </source>
</evidence>
<dbReference type="AlphaFoldDB" id="A0A128A631"/>
<reference evidence="3" key="1">
    <citation type="submission" date="2015-10" db="EMBL/GenBank/DDBJ databases">
        <authorList>
            <person name="Lehtovirta-Morley L.E."/>
            <person name="Vieille C."/>
        </authorList>
    </citation>
    <scope>NUCLEOTIDE SEQUENCE [LARGE SCALE GENOMIC DNA]</scope>
</reference>
<dbReference type="KEGG" id="ndv:NDEV_2054"/>
<keyword evidence="1" id="KW-1133">Transmembrane helix</keyword>
<name>A0A128A631_9ARCH</name>
<evidence type="ECO:0000313" key="3">
    <source>
        <dbReference type="Proteomes" id="UP000196239"/>
    </source>
</evidence>